<dbReference type="InterPro" id="IPR011249">
    <property type="entry name" value="Metalloenz_LuxS/M16"/>
</dbReference>
<dbReference type="RefSeq" id="WP_090668932.1">
    <property type="nucleotide sequence ID" value="NZ_FOUF01000014.1"/>
</dbReference>
<dbReference type="PROSITE" id="PS00143">
    <property type="entry name" value="INSULINASE"/>
    <property type="match status" value="1"/>
</dbReference>
<dbReference type="InterPro" id="IPR050361">
    <property type="entry name" value="MPP/UQCRC_Complex"/>
</dbReference>
<dbReference type="InterPro" id="IPR001431">
    <property type="entry name" value="Pept_M16_Zn_BS"/>
</dbReference>
<proteinExistence type="inferred from homology"/>
<evidence type="ECO:0000313" key="6">
    <source>
        <dbReference type="EMBL" id="SFM37538.1"/>
    </source>
</evidence>
<dbReference type="PANTHER" id="PTHR11851:SF49">
    <property type="entry name" value="MITOCHONDRIAL-PROCESSING PEPTIDASE SUBUNIT ALPHA"/>
    <property type="match status" value="1"/>
</dbReference>
<evidence type="ECO:0000313" key="7">
    <source>
        <dbReference type="Proteomes" id="UP000199561"/>
    </source>
</evidence>
<reference evidence="6 7" key="1">
    <citation type="submission" date="2016-10" db="EMBL/GenBank/DDBJ databases">
        <authorList>
            <person name="de Groot N.N."/>
        </authorList>
    </citation>
    <scope>NUCLEOTIDE SEQUENCE [LARGE SCALE GENOMIC DNA]</scope>
    <source>
        <strain evidence="6 7">Nm146</strain>
    </source>
</reference>
<dbReference type="Gene3D" id="3.30.830.10">
    <property type="entry name" value="Metalloenzyme, LuxS/M16 peptidase-like"/>
    <property type="match status" value="4"/>
</dbReference>
<evidence type="ECO:0000259" key="5">
    <source>
        <dbReference type="Pfam" id="PF05193"/>
    </source>
</evidence>
<sequence>MRRYLITFTAFIIALIFFKNVNAQLPLTEVPSSLTHVTSVEGISEYQLENGLRILLIPDNSLDSITVNVVYLVGSRNEGYGEAGMAHLLEHLLFKGTAQFPDIKNEFTKRGARWNGTTSYDRTNYFETFTASNDNLDWALRLEADRMVNSRVAKSDLDSEMTVVRNEFEAGENSPFSVLFERMTSTAYTWHNYGRAIIGSRSDIENVPIERLQAFYRHYYQPDNAVLVIAGKFEEAEALKMAVRHFGPLPRPVRHLQETYTIEPTQDGERMVKLRRVGDSQIAATLYRVPSGAHPEYAALDLLVTILKQVPGGRLHKSLVETKLATSIMGFDRQLREPGYVFFGANLRPDMSLEAARDTLIDTIESLSTQPITLDELERARIRLLNNIEQLLSDTRRLAITLTEFIAMGDWRLLFLHRDRIKQTTLEEVQRAANSYFKPSNRTVGLFIPTTAPDRAEIPAPPDLARMLADYRGDPSISTGEAFDPTPENIEAKIIRTTLPGGMKLAMLPKKTRGSTVVASLVLHWGDEESKQNKATACNITGAMLMRGTQKHTREQLRDAFDKLRAQVNVSVEGVSIETVREHLPDTLRLVAEVLREPTFPVDEFEQLKLAMLSSIESKRSEPSAQASLLLDRHLAPYPSSHWHYTPTLEERIELINALTLEEVKQCHNDLFGASDSAFSIVGDFDPKETQQRLQQLFDDWKSPYPYQRIPMIYQEIEPINREIDTPDKANAVLQAGMNLKLRDDHPDYAALIVGNYLLGGSADSRLWRRIREQEGLSYNVVSTLSASAFDMHGEFNIYAIYAPENLTRIESAIKEELTRVMKEGYTLEEVETAKAGYLQARRVARGQDKALVERLVSYLERNRTMQWDIEFEAKIAALTPESILAAMRKHLDFNKLTIIKAGDFTKTKTNTVSP</sequence>
<feature type="domain" description="Peptidase M16 C-terminal" evidence="5">
    <location>
        <begin position="208"/>
        <end position="383"/>
    </location>
</feature>
<accession>A0A1I4QBU6</accession>
<keyword evidence="6" id="KW-0378">Hydrolase</keyword>
<dbReference type="PANTHER" id="PTHR11851">
    <property type="entry name" value="METALLOPROTEASE"/>
    <property type="match status" value="1"/>
</dbReference>
<comment type="similarity">
    <text evidence="2 3">Belongs to the peptidase M16 family.</text>
</comment>
<organism evidence="6 7">
    <name type="scientific">Nitrosomonas nitrosa</name>
    <dbReference type="NCBI Taxonomy" id="52442"/>
    <lineage>
        <taxon>Bacteria</taxon>
        <taxon>Pseudomonadati</taxon>
        <taxon>Pseudomonadota</taxon>
        <taxon>Betaproteobacteria</taxon>
        <taxon>Nitrosomonadales</taxon>
        <taxon>Nitrosomonadaceae</taxon>
        <taxon>Nitrosomonas</taxon>
    </lineage>
</organism>
<dbReference type="Pfam" id="PF00675">
    <property type="entry name" value="Peptidase_M16"/>
    <property type="match status" value="1"/>
</dbReference>
<dbReference type="InterPro" id="IPR011765">
    <property type="entry name" value="Pept_M16_N"/>
</dbReference>
<evidence type="ECO:0000259" key="4">
    <source>
        <dbReference type="Pfam" id="PF00675"/>
    </source>
</evidence>
<keyword evidence="6" id="KW-0645">Protease</keyword>
<evidence type="ECO:0000256" key="3">
    <source>
        <dbReference type="RuleBase" id="RU004447"/>
    </source>
</evidence>
<dbReference type="Proteomes" id="UP000199561">
    <property type="component" value="Unassembled WGS sequence"/>
</dbReference>
<gene>
    <name evidence="6" type="ORF">SAMN05421880_11465</name>
</gene>
<feature type="domain" description="Peptidase M16 C-terminal" evidence="5">
    <location>
        <begin position="659"/>
        <end position="837"/>
    </location>
</feature>
<dbReference type="GO" id="GO:0004222">
    <property type="term" value="F:metalloendopeptidase activity"/>
    <property type="evidence" value="ECO:0007669"/>
    <property type="project" value="InterPro"/>
</dbReference>
<name>A0A1I4QBU6_9PROT</name>
<protein>
    <submittedName>
        <fullName evidence="6">Zinc protease</fullName>
    </submittedName>
</protein>
<comment type="cofactor">
    <cofactor evidence="1">
        <name>Zn(2+)</name>
        <dbReference type="ChEBI" id="CHEBI:29105"/>
    </cofactor>
</comment>
<evidence type="ECO:0000256" key="2">
    <source>
        <dbReference type="ARBA" id="ARBA00007261"/>
    </source>
</evidence>
<dbReference type="GO" id="GO:0046872">
    <property type="term" value="F:metal ion binding"/>
    <property type="evidence" value="ECO:0007669"/>
    <property type="project" value="InterPro"/>
</dbReference>
<dbReference type="SUPFAM" id="SSF63411">
    <property type="entry name" value="LuxS/MPP-like metallohydrolase"/>
    <property type="match status" value="4"/>
</dbReference>
<dbReference type="EMBL" id="FOUF01000014">
    <property type="protein sequence ID" value="SFM37538.1"/>
    <property type="molecule type" value="Genomic_DNA"/>
</dbReference>
<dbReference type="AlphaFoldDB" id="A0A1I4QBU6"/>
<dbReference type="STRING" id="52442.SAMN05421880_11465"/>
<dbReference type="GO" id="GO:0006508">
    <property type="term" value="P:proteolysis"/>
    <property type="evidence" value="ECO:0007669"/>
    <property type="project" value="UniProtKB-KW"/>
</dbReference>
<dbReference type="InterPro" id="IPR007863">
    <property type="entry name" value="Peptidase_M16_C"/>
</dbReference>
<dbReference type="Pfam" id="PF05193">
    <property type="entry name" value="Peptidase_M16_C"/>
    <property type="match status" value="2"/>
</dbReference>
<keyword evidence="7" id="KW-1185">Reference proteome</keyword>
<evidence type="ECO:0000256" key="1">
    <source>
        <dbReference type="ARBA" id="ARBA00001947"/>
    </source>
</evidence>
<feature type="domain" description="Peptidase M16 N-terminal" evidence="4">
    <location>
        <begin position="55"/>
        <end position="199"/>
    </location>
</feature>